<protein>
    <recommendedName>
        <fullName evidence="4">DUF883 domain-containing protein</fullName>
    </recommendedName>
</protein>
<proteinExistence type="predicted"/>
<keyword evidence="1" id="KW-0812">Transmembrane</keyword>
<organism evidence="2 3">
    <name type="scientific">Dehalobacterium formicoaceticum</name>
    <dbReference type="NCBI Taxonomy" id="51515"/>
    <lineage>
        <taxon>Bacteria</taxon>
        <taxon>Bacillati</taxon>
        <taxon>Bacillota</taxon>
        <taxon>Clostridia</taxon>
        <taxon>Eubacteriales</taxon>
        <taxon>Peptococcaceae</taxon>
        <taxon>Dehalobacterium</taxon>
    </lineage>
</organism>
<keyword evidence="3" id="KW-1185">Reference proteome</keyword>
<keyword evidence="1" id="KW-1133">Transmembrane helix</keyword>
<accession>A0ABT1Y7M1</accession>
<evidence type="ECO:0000313" key="2">
    <source>
        <dbReference type="EMBL" id="MCR6546891.1"/>
    </source>
</evidence>
<reference evidence="2 3" key="1">
    <citation type="submission" date="2022-08" db="EMBL/GenBank/DDBJ databases">
        <title>Proteogenomics of the novel Dehalobacterium formicoaceticum strain EZ94 highlights a key role of methyltransferases during anaerobic dichloromethane degradation.</title>
        <authorList>
            <person name="Wasmund K."/>
        </authorList>
    </citation>
    <scope>NUCLEOTIDE SEQUENCE [LARGE SCALE GENOMIC DNA]</scope>
    <source>
        <strain evidence="2 3">EZ94</strain>
    </source>
</reference>
<comment type="caution">
    <text evidence="2">The sequence shown here is derived from an EMBL/GenBank/DDBJ whole genome shotgun (WGS) entry which is preliminary data.</text>
</comment>
<feature type="transmembrane region" description="Helical" evidence="1">
    <location>
        <begin position="75"/>
        <end position="92"/>
    </location>
</feature>
<gene>
    <name evidence="2" type="ORF">NVS47_15455</name>
</gene>
<name>A0ABT1Y7M1_9FIRM</name>
<evidence type="ECO:0000313" key="3">
    <source>
        <dbReference type="Proteomes" id="UP001524944"/>
    </source>
</evidence>
<evidence type="ECO:0008006" key="4">
    <source>
        <dbReference type="Google" id="ProtNLM"/>
    </source>
</evidence>
<dbReference type="RefSeq" id="WP_089612689.1">
    <property type="nucleotide sequence ID" value="NZ_CP022121.1"/>
</dbReference>
<sequence length="95" mass="10599">MEEQKQATNTENQGTSWDLSEVKAFLEVTLEQGSKLLKELSQKPIEGGEVLLKKAEDYSKKAVDKSTDAVRQHPVITLLVAFGLGFLVVKLLKRK</sequence>
<keyword evidence="1" id="KW-0472">Membrane</keyword>
<evidence type="ECO:0000256" key="1">
    <source>
        <dbReference type="SAM" id="Phobius"/>
    </source>
</evidence>
<dbReference type="EMBL" id="JANPWE010000013">
    <property type="protein sequence ID" value="MCR6546891.1"/>
    <property type="molecule type" value="Genomic_DNA"/>
</dbReference>
<dbReference type="Proteomes" id="UP001524944">
    <property type="component" value="Unassembled WGS sequence"/>
</dbReference>